<evidence type="ECO:0000256" key="3">
    <source>
        <dbReference type="ARBA" id="ARBA00023163"/>
    </source>
</evidence>
<dbReference type="InterPro" id="IPR046335">
    <property type="entry name" value="LacI/GalR-like_sensor"/>
</dbReference>
<organism evidence="5 7">
    <name type="scientific">Cellulomonas hominis</name>
    <dbReference type="NCBI Taxonomy" id="156981"/>
    <lineage>
        <taxon>Bacteria</taxon>
        <taxon>Bacillati</taxon>
        <taxon>Actinomycetota</taxon>
        <taxon>Actinomycetes</taxon>
        <taxon>Micrococcales</taxon>
        <taxon>Cellulomonadaceae</taxon>
        <taxon>Cellulomonas</taxon>
    </lineage>
</organism>
<dbReference type="EMBL" id="JACHDN010000001">
    <property type="protein sequence ID" value="MBB5472577.1"/>
    <property type="molecule type" value="Genomic_DNA"/>
</dbReference>
<dbReference type="SUPFAM" id="SSF53822">
    <property type="entry name" value="Periplasmic binding protein-like I"/>
    <property type="match status" value="1"/>
</dbReference>
<dbReference type="PRINTS" id="PR00036">
    <property type="entry name" value="HTHLACI"/>
</dbReference>
<dbReference type="AlphaFoldDB" id="A0A511FBL1"/>
<dbReference type="InterPro" id="IPR028082">
    <property type="entry name" value="Peripla_BP_I"/>
</dbReference>
<dbReference type="PANTHER" id="PTHR30146:SF153">
    <property type="entry name" value="LACTOSE OPERON REPRESSOR"/>
    <property type="match status" value="1"/>
</dbReference>
<evidence type="ECO:0000256" key="1">
    <source>
        <dbReference type="ARBA" id="ARBA00023015"/>
    </source>
</evidence>
<feature type="domain" description="HTH lacI-type" evidence="4">
    <location>
        <begin position="5"/>
        <end position="61"/>
    </location>
</feature>
<dbReference type="InterPro" id="IPR010982">
    <property type="entry name" value="Lambda_DNA-bd_dom_sf"/>
</dbReference>
<dbReference type="CDD" id="cd01392">
    <property type="entry name" value="HTH_LacI"/>
    <property type="match status" value="1"/>
</dbReference>
<dbReference type="SUPFAM" id="SSF47413">
    <property type="entry name" value="lambda repressor-like DNA-binding domains"/>
    <property type="match status" value="1"/>
</dbReference>
<dbReference type="GO" id="GO:0003700">
    <property type="term" value="F:DNA-binding transcription factor activity"/>
    <property type="evidence" value="ECO:0007669"/>
    <property type="project" value="TreeGrafter"/>
</dbReference>
<keyword evidence="7" id="KW-1185">Reference proteome</keyword>
<comment type="caution">
    <text evidence="5">The sequence shown here is derived from an EMBL/GenBank/DDBJ whole genome shotgun (WGS) entry which is preliminary data.</text>
</comment>
<keyword evidence="1" id="KW-0805">Transcription regulation</keyword>
<dbReference type="Proteomes" id="UP000564629">
    <property type="component" value="Unassembled WGS sequence"/>
</dbReference>
<dbReference type="CDD" id="cd06267">
    <property type="entry name" value="PBP1_LacI_sugar_binding-like"/>
    <property type="match status" value="1"/>
</dbReference>
<proteinExistence type="predicted"/>
<reference evidence="6 8" key="2">
    <citation type="submission" date="2020-08" db="EMBL/GenBank/DDBJ databases">
        <title>Sequencing the genomes of 1000 actinobacteria strains.</title>
        <authorList>
            <person name="Klenk H.-P."/>
        </authorList>
    </citation>
    <scope>NUCLEOTIDE SEQUENCE [LARGE SCALE GENOMIC DNA]</scope>
    <source>
        <strain evidence="6 8">DSM 9581</strain>
    </source>
</reference>
<keyword evidence="2" id="KW-0238">DNA-binding</keyword>
<sequence>MAGQVTLSDVAREAGVSLATASRALNGSANRTVGAELRQRVQAAATRLRYSPDGIAQAMARGRTTSLGLVVHDVADPYFAAIAAGVTEAADEAGLMVTLASTRHDPEREVEIVRLLERQRARAVILAGARQGDEATEAAVRAALDAFRSVGGTVAVIGQDTLGTDAVVVGNREGAADLVRALHGRGYRRFAVLGGPERHATAADRRAGFVEALAELGCPPPRHVAGDLTRDGGYAAMGRLLADRGDAEVVLAANDVMAVGALAAARDAGVSVPGDLAVAGFDDIETLRDVTPGLTTVRLPLAHIGAVATRLVLQPPSADPSLVPVPGEVVLRQSTPGR</sequence>
<evidence type="ECO:0000256" key="2">
    <source>
        <dbReference type="ARBA" id="ARBA00023125"/>
    </source>
</evidence>
<name>A0A511FBL1_9CELL</name>
<dbReference type="GO" id="GO:0000976">
    <property type="term" value="F:transcription cis-regulatory region binding"/>
    <property type="evidence" value="ECO:0007669"/>
    <property type="project" value="TreeGrafter"/>
</dbReference>
<evidence type="ECO:0000313" key="6">
    <source>
        <dbReference type="EMBL" id="MBB5472577.1"/>
    </source>
</evidence>
<dbReference type="EMBL" id="BJVQ01000020">
    <property type="protein sequence ID" value="GEL46650.1"/>
    <property type="molecule type" value="Genomic_DNA"/>
</dbReference>
<evidence type="ECO:0000313" key="5">
    <source>
        <dbReference type="EMBL" id="GEL46650.1"/>
    </source>
</evidence>
<dbReference type="Gene3D" id="1.10.260.40">
    <property type="entry name" value="lambda repressor-like DNA-binding domains"/>
    <property type="match status" value="1"/>
</dbReference>
<reference evidence="5 7" key="1">
    <citation type="submission" date="2019-07" db="EMBL/GenBank/DDBJ databases">
        <title>Whole genome shotgun sequence of Cellulomonas hominis NBRC 16055.</title>
        <authorList>
            <person name="Hosoyama A."/>
            <person name="Uohara A."/>
            <person name="Ohji S."/>
            <person name="Ichikawa N."/>
        </authorList>
    </citation>
    <scope>NUCLEOTIDE SEQUENCE [LARGE SCALE GENOMIC DNA]</scope>
    <source>
        <strain evidence="5 7">NBRC 16055</strain>
    </source>
</reference>
<dbReference type="Gene3D" id="3.40.50.2300">
    <property type="match status" value="2"/>
</dbReference>
<dbReference type="SMART" id="SM00354">
    <property type="entry name" value="HTH_LACI"/>
    <property type="match status" value="1"/>
</dbReference>
<protein>
    <submittedName>
        <fullName evidence="5">LacI family transcriptional regulator</fullName>
    </submittedName>
</protein>
<dbReference type="PROSITE" id="PS50932">
    <property type="entry name" value="HTH_LACI_2"/>
    <property type="match status" value="1"/>
</dbReference>
<dbReference type="PANTHER" id="PTHR30146">
    <property type="entry name" value="LACI-RELATED TRANSCRIPTIONAL REPRESSOR"/>
    <property type="match status" value="1"/>
</dbReference>
<dbReference type="PROSITE" id="PS00356">
    <property type="entry name" value="HTH_LACI_1"/>
    <property type="match status" value="1"/>
</dbReference>
<evidence type="ECO:0000313" key="8">
    <source>
        <dbReference type="Proteomes" id="UP000564629"/>
    </source>
</evidence>
<dbReference type="Pfam" id="PF13377">
    <property type="entry name" value="Peripla_BP_3"/>
    <property type="match status" value="1"/>
</dbReference>
<keyword evidence="3" id="KW-0804">Transcription</keyword>
<dbReference type="InterPro" id="IPR000843">
    <property type="entry name" value="HTH_LacI"/>
</dbReference>
<evidence type="ECO:0000313" key="7">
    <source>
        <dbReference type="Proteomes" id="UP000321723"/>
    </source>
</evidence>
<dbReference type="OrthoDB" id="3226810at2"/>
<dbReference type="Pfam" id="PF00356">
    <property type="entry name" value="LacI"/>
    <property type="match status" value="1"/>
</dbReference>
<evidence type="ECO:0000259" key="4">
    <source>
        <dbReference type="PROSITE" id="PS50932"/>
    </source>
</evidence>
<dbReference type="RefSeq" id="WP_146836678.1">
    <property type="nucleotide sequence ID" value="NZ_BJVQ01000020.1"/>
</dbReference>
<accession>A0A511FBL1</accession>
<dbReference type="Proteomes" id="UP000321723">
    <property type="component" value="Unassembled WGS sequence"/>
</dbReference>
<gene>
    <name evidence="5" type="primary">lacI</name>
    <name evidence="5" type="ORF">CHO01_17660</name>
    <name evidence="6" type="ORF">HNR08_001313</name>
</gene>